<dbReference type="Gene3D" id="3.40.50.150">
    <property type="entry name" value="Vaccinia Virus protein VP39"/>
    <property type="match status" value="1"/>
</dbReference>
<organism evidence="1 2">
    <name type="scientific">Eruca vesicaria subsp. sativa</name>
    <name type="common">Garden rocket</name>
    <name type="synonym">Eruca sativa</name>
    <dbReference type="NCBI Taxonomy" id="29727"/>
    <lineage>
        <taxon>Eukaryota</taxon>
        <taxon>Viridiplantae</taxon>
        <taxon>Streptophyta</taxon>
        <taxon>Embryophyta</taxon>
        <taxon>Tracheophyta</taxon>
        <taxon>Spermatophyta</taxon>
        <taxon>Magnoliopsida</taxon>
        <taxon>eudicotyledons</taxon>
        <taxon>Gunneridae</taxon>
        <taxon>Pentapetalae</taxon>
        <taxon>rosids</taxon>
        <taxon>malvids</taxon>
        <taxon>Brassicales</taxon>
        <taxon>Brassicaceae</taxon>
        <taxon>Brassiceae</taxon>
        <taxon>Eruca</taxon>
    </lineage>
</organism>
<dbReference type="InterPro" id="IPR050390">
    <property type="entry name" value="C5-Methyltransferase"/>
</dbReference>
<comment type="caution">
    <text evidence="1">The sequence shown here is derived from an EMBL/GenBank/DDBJ whole genome shotgun (WGS) entry which is preliminary data.</text>
</comment>
<proteinExistence type="predicted"/>
<accession>A0ABC8LLZ9</accession>
<dbReference type="InterPro" id="IPR029063">
    <property type="entry name" value="SAM-dependent_MTases_sf"/>
</dbReference>
<dbReference type="PANTHER" id="PTHR10629:SF51">
    <property type="entry name" value="DNA (CYTOSINE-5)-METHYLTRANSFERASE"/>
    <property type="match status" value="1"/>
</dbReference>
<name>A0ABC8LLZ9_ERUVS</name>
<reference evidence="1 2" key="1">
    <citation type="submission" date="2022-03" db="EMBL/GenBank/DDBJ databases">
        <authorList>
            <person name="Macdonald S."/>
            <person name="Ahmed S."/>
            <person name="Newling K."/>
        </authorList>
    </citation>
    <scope>NUCLEOTIDE SEQUENCE [LARGE SCALE GENOMIC DNA]</scope>
</reference>
<dbReference type="EMBL" id="CAKOAT010630709">
    <property type="protein sequence ID" value="CAH8384732.1"/>
    <property type="molecule type" value="Genomic_DNA"/>
</dbReference>
<dbReference type="AlphaFoldDB" id="A0ABC8LLZ9"/>
<dbReference type="SUPFAM" id="SSF53335">
    <property type="entry name" value="S-adenosyl-L-methionine-dependent methyltransferases"/>
    <property type="match status" value="1"/>
</dbReference>
<sequence length="152" mass="17691">MTVSLLQKLMNSLLNLMRTKSVLCHCLVKWMSSTEALHVSQRPWSKIQCQMILTFLSFADYFRPSYLLLENVRAFVSYSKVHMFRLTLVSLLEMGYQLVRTSSSYKPCLSFKKACFSTWSSTRRGSSGRFVGLRDVGERVEEERNVEWLGIR</sequence>
<protein>
    <submittedName>
        <fullName evidence="1">Uncharacterized protein</fullName>
    </submittedName>
</protein>
<keyword evidence="2" id="KW-1185">Reference proteome</keyword>
<evidence type="ECO:0000313" key="2">
    <source>
        <dbReference type="Proteomes" id="UP001642260"/>
    </source>
</evidence>
<dbReference type="Proteomes" id="UP001642260">
    <property type="component" value="Unassembled WGS sequence"/>
</dbReference>
<dbReference type="PANTHER" id="PTHR10629">
    <property type="entry name" value="CYTOSINE-SPECIFIC METHYLTRANSFERASE"/>
    <property type="match status" value="1"/>
</dbReference>
<gene>
    <name evidence="1" type="ORF">ERUC_LOCUS37215</name>
</gene>
<evidence type="ECO:0000313" key="1">
    <source>
        <dbReference type="EMBL" id="CAH8384732.1"/>
    </source>
</evidence>